<dbReference type="RefSeq" id="WP_005455883.1">
    <property type="nucleotide sequence ID" value="NZ_CM001440.1"/>
</dbReference>
<keyword evidence="2" id="KW-1185">Reference proteome</keyword>
<dbReference type="HOGENOM" id="CLU_054928_1_0_11"/>
<proteinExistence type="predicted"/>
<dbReference type="InterPro" id="IPR018700">
    <property type="entry name" value="DUF2204"/>
</dbReference>
<dbReference type="Proteomes" id="UP000002791">
    <property type="component" value="Chromosome"/>
</dbReference>
<evidence type="ECO:0000313" key="1">
    <source>
        <dbReference type="EMBL" id="EHR60959.1"/>
    </source>
</evidence>
<organism evidence="1 2">
    <name type="scientific">Saccharomonospora cyanea NA-134</name>
    <dbReference type="NCBI Taxonomy" id="882082"/>
    <lineage>
        <taxon>Bacteria</taxon>
        <taxon>Bacillati</taxon>
        <taxon>Actinomycetota</taxon>
        <taxon>Actinomycetes</taxon>
        <taxon>Pseudonocardiales</taxon>
        <taxon>Pseudonocardiaceae</taxon>
        <taxon>Saccharomonospora</taxon>
    </lineage>
</organism>
<dbReference type="Gene3D" id="3.30.460.40">
    <property type="match status" value="1"/>
</dbReference>
<dbReference type="OrthoDB" id="3394845at2"/>
<dbReference type="STRING" id="882082.SaccyDRAFT_2066"/>
<reference evidence="1 2" key="1">
    <citation type="submission" date="2011-11" db="EMBL/GenBank/DDBJ databases">
        <title>The Noncontiguous Finished sequence of Saccharomonospora cyanea NA-134.</title>
        <authorList>
            <consortium name="US DOE Joint Genome Institute"/>
            <person name="Lucas S."/>
            <person name="Han J."/>
            <person name="Lapidus A."/>
            <person name="Cheng J.-F."/>
            <person name="Goodwin L."/>
            <person name="Pitluck S."/>
            <person name="Peters L."/>
            <person name="Ovchinnikova G."/>
            <person name="Lu M."/>
            <person name="Detter J.C."/>
            <person name="Han C."/>
            <person name="Tapia R."/>
            <person name="Land M."/>
            <person name="Hauser L."/>
            <person name="Kyrpides N."/>
            <person name="Ivanova N."/>
            <person name="Pagani I."/>
            <person name="Brambilla E.-M."/>
            <person name="Klenk H.-P."/>
            <person name="Woyke T."/>
        </authorList>
    </citation>
    <scope>NUCLEOTIDE SEQUENCE [LARGE SCALE GENOMIC DNA]</scope>
    <source>
        <strain evidence="1 2">NA-134</strain>
    </source>
</reference>
<protein>
    <recommendedName>
        <fullName evidence="3">Nucleotidyltransferase family protein</fullName>
    </recommendedName>
</protein>
<dbReference type="AlphaFoldDB" id="H5XLR1"/>
<name>H5XLR1_9PSEU</name>
<dbReference type="InterPro" id="IPR043519">
    <property type="entry name" value="NT_sf"/>
</dbReference>
<dbReference type="EMBL" id="CM001440">
    <property type="protein sequence ID" value="EHR60959.1"/>
    <property type="molecule type" value="Genomic_DNA"/>
</dbReference>
<dbReference type="Pfam" id="PF09970">
    <property type="entry name" value="DUF2204"/>
    <property type="match status" value="1"/>
</dbReference>
<evidence type="ECO:0008006" key="3">
    <source>
        <dbReference type="Google" id="ProtNLM"/>
    </source>
</evidence>
<dbReference type="SUPFAM" id="SSF81301">
    <property type="entry name" value="Nucleotidyltransferase"/>
    <property type="match status" value="1"/>
</dbReference>
<gene>
    <name evidence="1" type="ORF">SaccyDRAFT_2066</name>
</gene>
<evidence type="ECO:0000313" key="2">
    <source>
        <dbReference type="Proteomes" id="UP000002791"/>
    </source>
</evidence>
<sequence>MDAEPEELLRTAMRVSNTLRAHGIRFALAGGCAVYAHGGPASDHDVDVFVTEEDAPVARKVLVAAGMRAVDPPENWLIKVYDGDRLVDLIFRPNGRPVTPELLDRAEELRLGATTAPVVPVTELMVDKLLVLEGHRCDFTPLLPIARAVREQVDWSAVARRTGASPYARAFLVLLSELGITDGRELAHAKGAPHVRPRSR</sequence>
<accession>H5XLR1</accession>
<dbReference type="eggNOG" id="ENOG5031DUR">
    <property type="taxonomic scope" value="Bacteria"/>
</dbReference>